<evidence type="ECO:0000256" key="1">
    <source>
        <dbReference type="SAM" id="MobiDB-lite"/>
    </source>
</evidence>
<dbReference type="KEGG" id="sla:SERLADRAFT_477348"/>
<evidence type="ECO:0000313" key="2">
    <source>
        <dbReference type="EMBL" id="EGO20861.1"/>
    </source>
</evidence>
<dbReference type="EMBL" id="GL945440">
    <property type="protein sequence ID" value="EGO20861.1"/>
    <property type="molecule type" value="Genomic_DNA"/>
</dbReference>
<dbReference type="AlphaFoldDB" id="F8P8V5"/>
<organism>
    <name type="scientific">Serpula lacrymans var. lacrymans (strain S7.9)</name>
    <name type="common">Dry rot fungus</name>
    <dbReference type="NCBI Taxonomy" id="578457"/>
    <lineage>
        <taxon>Eukaryota</taxon>
        <taxon>Fungi</taxon>
        <taxon>Dikarya</taxon>
        <taxon>Basidiomycota</taxon>
        <taxon>Agaricomycotina</taxon>
        <taxon>Agaricomycetes</taxon>
        <taxon>Agaricomycetidae</taxon>
        <taxon>Boletales</taxon>
        <taxon>Coniophorineae</taxon>
        <taxon>Serpulaceae</taxon>
        <taxon>Serpula</taxon>
    </lineage>
</organism>
<reference evidence="2" key="1">
    <citation type="submission" date="2011-04" db="EMBL/GenBank/DDBJ databases">
        <title>Evolution of plant cell wall degrading machinery underlies the functional diversity of forest fungi.</title>
        <authorList>
            <consortium name="US DOE Joint Genome Institute (JGI-PGF)"/>
            <person name="Eastwood D.C."/>
            <person name="Floudas D."/>
            <person name="Binder M."/>
            <person name="Majcherczyk A."/>
            <person name="Schneider P."/>
            <person name="Aerts A."/>
            <person name="Asiegbu F.O."/>
            <person name="Baker S.E."/>
            <person name="Barry K."/>
            <person name="Bendiksby M."/>
            <person name="Blumentritt M."/>
            <person name="Coutinho P.M."/>
            <person name="Cullen D."/>
            <person name="Cullen D."/>
            <person name="Gathman A."/>
            <person name="Goodell B."/>
            <person name="Henrissat B."/>
            <person name="Ihrmark K."/>
            <person name="Kauserud H."/>
            <person name="Kohler A."/>
            <person name="LaButti K."/>
            <person name="Lapidus A."/>
            <person name="Lavin J.L."/>
            <person name="Lee Y.-H."/>
            <person name="Lindquist E."/>
            <person name="Lilly W."/>
            <person name="Lucas S."/>
            <person name="Morin E."/>
            <person name="Murat C."/>
            <person name="Oguiza J.A."/>
            <person name="Park J."/>
            <person name="Pisabarro A.G."/>
            <person name="Riley R."/>
            <person name="Rosling A."/>
            <person name="Salamov A."/>
            <person name="Schmidt O."/>
            <person name="Schmutz J."/>
            <person name="Skrede I."/>
            <person name="Stenlid J."/>
            <person name="Wiebenga A."/>
            <person name="Xie X."/>
            <person name="Kues U."/>
            <person name="Hibbett D.S."/>
            <person name="Hoffmeister D."/>
            <person name="Hogberg N."/>
            <person name="Martin F."/>
            <person name="Grigoriev I.V."/>
            <person name="Watkinson S.C."/>
        </authorList>
    </citation>
    <scope>NUCLEOTIDE SEQUENCE</scope>
    <source>
        <strain evidence="2">S7.9</strain>
    </source>
</reference>
<dbReference type="GeneID" id="18820976"/>
<gene>
    <name evidence="2" type="ORF">SERLADRAFT_477348</name>
</gene>
<dbReference type="Proteomes" id="UP000008064">
    <property type="component" value="Unassembled WGS sequence"/>
</dbReference>
<proteinExistence type="predicted"/>
<feature type="region of interest" description="Disordered" evidence="1">
    <location>
        <begin position="19"/>
        <end position="51"/>
    </location>
</feature>
<sequence length="94" mass="10193">MQVRSWPLSTSSPYNTSAMPGWRCDIPPPHSDHHDTLNDASLDTDGAHTSSSSISCFPPLRILLDLHLHANHSHDTLSCVLSAGVLSMRPLPSP</sequence>
<dbReference type="HOGENOM" id="CLU_2387540_0_0_1"/>
<accession>F8P8V5</accession>
<name>F8P8V5_SERL9</name>
<dbReference type="RefSeq" id="XP_007322827.1">
    <property type="nucleotide sequence ID" value="XM_007322765.1"/>
</dbReference>
<protein>
    <submittedName>
        <fullName evidence="2">Uncharacterized protein</fullName>
    </submittedName>
</protein>